<reference evidence="1 2" key="1">
    <citation type="submission" date="2015-01" db="EMBL/GenBank/DDBJ databases">
        <title>Evolution of Trichinella species and genotypes.</title>
        <authorList>
            <person name="Korhonen P.K."/>
            <person name="Edoardo P."/>
            <person name="Giuseppe L.R."/>
            <person name="Gasser R.B."/>
        </authorList>
    </citation>
    <scope>NUCLEOTIDE SEQUENCE [LARGE SCALE GENOMIC DNA]</scope>
    <source>
        <strain evidence="1">ISS3</strain>
    </source>
</reference>
<dbReference type="InParanoid" id="A0A0V1AVM6"/>
<dbReference type="Proteomes" id="UP000054776">
    <property type="component" value="Unassembled WGS sequence"/>
</dbReference>
<dbReference type="EMBL" id="JYDH01000211">
    <property type="protein sequence ID" value="KRY28259.1"/>
    <property type="molecule type" value="Genomic_DNA"/>
</dbReference>
<gene>
    <name evidence="1" type="ORF">T01_5817</name>
</gene>
<name>A0A0V1AVM6_TRISP</name>
<protein>
    <submittedName>
        <fullName evidence="1">Uncharacterized protein</fullName>
    </submittedName>
</protein>
<evidence type="ECO:0000313" key="1">
    <source>
        <dbReference type="EMBL" id="KRY28259.1"/>
    </source>
</evidence>
<dbReference type="AlphaFoldDB" id="A0A0V1AVM6"/>
<accession>A0A0V1AVM6</accession>
<evidence type="ECO:0000313" key="2">
    <source>
        <dbReference type="Proteomes" id="UP000054776"/>
    </source>
</evidence>
<sequence>MTDTCMQRFHFESTESWKNVPTINMPDQQRLPWNNDGCCFLPKLSKQANRWAFMKILLQSLYPNNHEHPLQKQPIHTLHYFSFGLSVIHCCLILIRRCTVFLLTVNTSAELIKLMENHHPSPQAMQFKPDGSKFRLD</sequence>
<proteinExistence type="predicted"/>
<organism evidence="1 2">
    <name type="scientific">Trichinella spiralis</name>
    <name type="common">Trichina worm</name>
    <dbReference type="NCBI Taxonomy" id="6334"/>
    <lineage>
        <taxon>Eukaryota</taxon>
        <taxon>Metazoa</taxon>
        <taxon>Ecdysozoa</taxon>
        <taxon>Nematoda</taxon>
        <taxon>Enoplea</taxon>
        <taxon>Dorylaimia</taxon>
        <taxon>Trichinellida</taxon>
        <taxon>Trichinellidae</taxon>
        <taxon>Trichinella</taxon>
    </lineage>
</organism>
<keyword evidence="2" id="KW-1185">Reference proteome</keyword>
<comment type="caution">
    <text evidence="1">The sequence shown here is derived from an EMBL/GenBank/DDBJ whole genome shotgun (WGS) entry which is preliminary data.</text>
</comment>